<dbReference type="EMBL" id="DRXE01000081">
    <property type="protein sequence ID" value="HHM67539.1"/>
    <property type="molecule type" value="Genomic_DNA"/>
</dbReference>
<organism evidence="1">
    <name type="scientific">Thermus caliditerrae</name>
    <dbReference type="NCBI Taxonomy" id="1330700"/>
    <lineage>
        <taxon>Bacteria</taxon>
        <taxon>Thermotogati</taxon>
        <taxon>Deinococcota</taxon>
        <taxon>Deinococci</taxon>
        <taxon>Thermales</taxon>
        <taxon>Thermaceae</taxon>
        <taxon>Thermus</taxon>
    </lineage>
</organism>
<protein>
    <submittedName>
        <fullName evidence="1">Uncharacterized protein</fullName>
    </submittedName>
</protein>
<sequence>MPSPGTPASSPAYRPGALLRGKLLTGIYLIPGKPVPVAVELEDGAVLVGRASFEPTGRVWLDLDTLVKDDQVLPVRAVALEASEVTQGLPAKVGEEAPSLLADLVRGSLGGISDFVKATLEATTVVPLPGGGQAVQRSVPPLELFLLARAANLVALPQDQTALVRTVKVDRGTPLYVLFLPGGEQASGPEAPASPGR</sequence>
<comment type="caution">
    <text evidence="1">The sequence shown here is derived from an EMBL/GenBank/DDBJ whole genome shotgun (WGS) entry which is preliminary data.</text>
</comment>
<gene>
    <name evidence="1" type="ORF">ENM28_02245</name>
</gene>
<accession>A0A7C5RE17</accession>
<evidence type="ECO:0000313" key="1">
    <source>
        <dbReference type="EMBL" id="HHM67539.1"/>
    </source>
</evidence>
<name>A0A7C5RE17_9DEIN</name>
<proteinExistence type="predicted"/>
<reference evidence="1" key="1">
    <citation type="journal article" date="2020" name="mSystems">
        <title>Genome- and Community-Level Interaction Insights into Carbon Utilization and Element Cycling Functions of Hydrothermarchaeota in Hydrothermal Sediment.</title>
        <authorList>
            <person name="Zhou Z."/>
            <person name="Liu Y."/>
            <person name="Xu W."/>
            <person name="Pan J."/>
            <person name="Luo Z.H."/>
            <person name="Li M."/>
        </authorList>
    </citation>
    <scope>NUCLEOTIDE SEQUENCE [LARGE SCALE GENOMIC DNA]</scope>
    <source>
        <strain evidence="1">SpSt-1071</strain>
    </source>
</reference>
<dbReference type="AlphaFoldDB" id="A0A7C5RE17"/>